<dbReference type="Gene3D" id="3.40.50.2000">
    <property type="entry name" value="Glycogen Phosphorylase B"/>
    <property type="match status" value="1"/>
</dbReference>
<dbReference type="EMBL" id="OBDO01000012">
    <property type="protein sequence ID" value="SNX98725.1"/>
    <property type="molecule type" value="Genomic_DNA"/>
</dbReference>
<dbReference type="Pfam" id="PF00534">
    <property type="entry name" value="Glycos_transf_1"/>
    <property type="match status" value="1"/>
</dbReference>
<protein>
    <submittedName>
        <fullName evidence="3">Glycosyl transferases group 1</fullName>
    </submittedName>
</protein>
<sequence length="215" mass="23384">MSQPLKSWDLRQAQTADQYIANSGVVRERIRDVYGIDAPVVPPPVGLTIDGEVQPIEGVEAGFVLTIARNRGYKRVGAVVEAFRHAPSRRLMVIGDESPGQPAAPPNVTFLGRVSDAQLRWLYTRASALVSASKEDFGLTPIEANQFGTPAVTIRAGGFLETVREGVNGVYFDDLEPSSLLTSLDQAERLPRDCVAASAARHQPDVFLRQLSPFL</sequence>
<evidence type="ECO:0000259" key="2">
    <source>
        <dbReference type="Pfam" id="PF00534"/>
    </source>
</evidence>
<name>A0A285EI12_9ACTN</name>
<dbReference type="InterPro" id="IPR001296">
    <property type="entry name" value="Glyco_trans_1"/>
</dbReference>
<dbReference type="PANTHER" id="PTHR46401">
    <property type="entry name" value="GLYCOSYLTRANSFERASE WBBK-RELATED"/>
    <property type="match status" value="1"/>
</dbReference>
<dbReference type="PANTHER" id="PTHR46401:SF2">
    <property type="entry name" value="GLYCOSYLTRANSFERASE WBBK-RELATED"/>
    <property type="match status" value="1"/>
</dbReference>
<organism evidence="3 4">
    <name type="scientific">Geodermatophilus sabuli</name>
    <dbReference type="NCBI Taxonomy" id="1564158"/>
    <lineage>
        <taxon>Bacteria</taxon>
        <taxon>Bacillati</taxon>
        <taxon>Actinomycetota</taxon>
        <taxon>Actinomycetes</taxon>
        <taxon>Geodermatophilales</taxon>
        <taxon>Geodermatophilaceae</taxon>
        <taxon>Geodermatophilus</taxon>
    </lineage>
</organism>
<proteinExistence type="predicted"/>
<gene>
    <name evidence="3" type="ORF">SAMN06893097_11220</name>
</gene>
<evidence type="ECO:0000313" key="4">
    <source>
        <dbReference type="Proteomes" id="UP000219514"/>
    </source>
</evidence>
<dbReference type="Proteomes" id="UP000219514">
    <property type="component" value="Unassembled WGS sequence"/>
</dbReference>
<keyword evidence="4" id="KW-1185">Reference proteome</keyword>
<dbReference type="GO" id="GO:0016757">
    <property type="term" value="F:glycosyltransferase activity"/>
    <property type="evidence" value="ECO:0007669"/>
    <property type="project" value="InterPro"/>
</dbReference>
<accession>A0A285EI12</accession>
<evidence type="ECO:0000313" key="3">
    <source>
        <dbReference type="EMBL" id="SNX98725.1"/>
    </source>
</evidence>
<dbReference type="SUPFAM" id="SSF53756">
    <property type="entry name" value="UDP-Glycosyltransferase/glycogen phosphorylase"/>
    <property type="match status" value="1"/>
</dbReference>
<reference evidence="3 4" key="1">
    <citation type="submission" date="2017-09" db="EMBL/GenBank/DDBJ databases">
        <authorList>
            <person name="Ehlers B."/>
            <person name="Leendertz F.H."/>
        </authorList>
    </citation>
    <scope>NUCLEOTIDE SEQUENCE [LARGE SCALE GENOMIC DNA]</scope>
    <source>
        <strain evidence="3 4">DSM 46844</strain>
    </source>
</reference>
<feature type="domain" description="Glycosyl transferase family 1" evidence="2">
    <location>
        <begin position="62"/>
        <end position="192"/>
    </location>
</feature>
<keyword evidence="1 3" id="KW-0808">Transferase</keyword>
<dbReference type="GO" id="GO:0009103">
    <property type="term" value="P:lipopolysaccharide biosynthetic process"/>
    <property type="evidence" value="ECO:0007669"/>
    <property type="project" value="TreeGrafter"/>
</dbReference>
<evidence type="ECO:0000256" key="1">
    <source>
        <dbReference type="ARBA" id="ARBA00022679"/>
    </source>
</evidence>
<dbReference type="AlphaFoldDB" id="A0A285EI12"/>